<name>A0ABQ5DEX9_9ASTR</name>
<keyword evidence="1" id="KW-0067">ATP-binding</keyword>
<dbReference type="PANTHER" id="PTHR10492">
    <property type="match status" value="1"/>
</dbReference>
<comment type="similarity">
    <text evidence="1">Belongs to the helicase family.</text>
</comment>
<organism evidence="6 7">
    <name type="scientific">Tanacetum coccineum</name>
    <dbReference type="NCBI Taxonomy" id="301880"/>
    <lineage>
        <taxon>Eukaryota</taxon>
        <taxon>Viridiplantae</taxon>
        <taxon>Streptophyta</taxon>
        <taxon>Embryophyta</taxon>
        <taxon>Tracheophyta</taxon>
        <taxon>Spermatophyta</taxon>
        <taxon>Magnoliopsida</taxon>
        <taxon>eudicotyledons</taxon>
        <taxon>Gunneridae</taxon>
        <taxon>Pentapetalae</taxon>
        <taxon>asterids</taxon>
        <taxon>campanulids</taxon>
        <taxon>Asterales</taxon>
        <taxon>Asteraceae</taxon>
        <taxon>Asteroideae</taxon>
        <taxon>Anthemideae</taxon>
        <taxon>Anthemidinae</taxon>
        <taxon>Tanacetum</taxon>
    </lineage>
</organism>
<protein>
    <recommendedName>
        <fullName evidence="1">ATP-dependent DNA helicase</fullName>
        <ecNumber evidence="1">5.6.2.3</ecNumber>
    </recommendedName>
</protein>
<dbReference type="EC" id="5.6.2.3" evidence="1"/>
<dbReference type="EMBL" id="BQNB010015173">
    <property type="protein sequence ID" value="GJT36826.1"/>
    <property type="molecule type" value="Genomic_DNA"/>
</dbReference>
<evidence type="ECO:0000313" key="6">
    <source>
        <dbReference type="EMBL" id="GJT36826.1"/>
    </source>
</evidence>
<evidence type="ECO:0000259" key="4">
    <source>
        <dbReference type="Pfam" id="PF07727"/>
    </source>
</evidence>
<dbReference type="InterPro" id="IPR043502">
    <property type="entry name" value="DNA/RNA_pol_sf"/>
</dbReference>
<keyword evidence="1" id="KW-0378">Hydrolase</keyword>
<dbReference type="Pfam" id="PF24626">
    <property type="entry name" value="SH3_Tf2-1"/>
    <property type="match status" value="1"/>
</dbReference>
<dbReference type="PANTHER" id="PTHR10492:SF96">
    <property type="entry name" value="ATP-DEPENDENT DNA HELICASE"/>
    <property type="match status" value="1"/>
</dbReference>
<comment type="catalytic activity">
    <reaction evidence="1">
        <text>ATP + H2O = ADP + phosphate + H(+)</text>
        <dbReference type="Rhea" id="RHEA:13065"/>
        <dbReference type="ChEBI" id="CHEBI:15377"/>
        <dbReference type="ChEBI" id="CHEBI:15378"/>
        <dbReference type="ChEBI" id="CHEBI:30616"/>
        <dbReference type="ChEBI" id="CHEBI:43474"/>
        <dbReference type="ChEBI" id="CHEBI:456216"/>
        <dbReference type="EC" id="5.6.2.3"/>
    </reaction>
</comment>
<dbReference type="InterPro" id="IPR010285">
    <property type="entry name" value="DNA_helicase_pif1-like_DEAD"/>
</dbReference>
<evidence type="ECO:0000256" key="1">
    <source>
        <dbReference type="RuleBase" id="RU363044"/>
    </source>
</evidence>
<feature type="domain" description="DNA helicase Pif1-like DEAD-box helicase" evidence="3">
    <location>
        <begin position="1245"/>
        <end position="1344"/>
    </location>
</feature>
<dbReference type="Pfam" id="PF07727">
    <property type="entry name" value="RVT_2"/>
    <property type="match status" value="1"/>
</dbReference>
<feature type="region of interest" description="Disordered" evidence="2">
    <location>
        <begin position="1418"/>
        <end position="1442"/>
    </location>
</feature>
<dbReference type="Gene3D" id="3.40.50.300">
    <property type="entry name" value="P-loop containing nucleotide triphosphate hydrolases"/>
    <property type="match status" value="1"/>
</dbReference>
<feature type="region of interest" description="Disordered" evidence="2">
    <location>
        <begin position="1"/>
        <end position="27"/>
    </location>
</feature>
<keyword evidence="7" id="KW-1185">Reference proteome</keyword>
<dbReference type="SUPFAM" id="SSF56672">
    <property type="entry name" value="DNA/RNA polymerases"/>
    <property type="match status" value="1"/>
</dbReference>
<sequence length="1442" mass="164048">MTQPNFAHTTPTLATTHMIPNTPTRTHPMVTHAQVGTIKPNSYFHGHTSYIYPIYPTPKSPSVALSDPNWRDAIYKAHLVANGRSQQFGVDCDDTFSHIVKLTTIRTVLSLVLSRNWHVHQLDVKNAFLNGDLSETVYMYQPPGFVDARFPHHVCRLQRSLYGLKQAPRAWFQRFAGYANRIGFSSSHCDSSFFIYQHGSEVAYLLIYVDDIVLTTSSMDLLQRIISSLHKEFDMTDLGALNYFLGIFVTRDSTGMFLSQKEYALKLLDRAHMANCNPTRTPVDTESKLGSDKDPISDPTLYRSLASVPHLAALKIVLRYVRGTLDFGLQLYASITGSLVAYIDADWAGYPTTRRSTSGYCVFWEIIYSHGQPKFITRQHTLSRSSAEAEYRDVANVVAETVWLRNLLRELHTPLLSVTLVYCDNVSAIYMTTNPVQHQRTKHIEIDIHFVCDMVARGQEMAPKRATRSTPVTENPTTTTVTNAQLQAMIDQGVTAALTARDANRNGDDSHTSGTGALTWWNSHVRIVGHDVAYAMTWIDLRRNDLTKMFPEESDKVERYVGGLPDMIHGNNKRRKLDNNRQAQQQLPKSRMWCHKLTPLGLVERKEYAGTLHYATSASVTTNGPMHTVQVVHRVMLKVIERVGEVAYKLELPEELSRVHNTFHVSNLKKCHADEPLAVPLDGLHLDDKLHFVEEPLEIVGREVKRLKRSRIPLVKVRWNSKRGPEFTWEREDQFKKKYPHLFTKTTPSSSAASTQDTQLLPQPVNFVNVNPSSTPIDDHDHNDIHVAHECIPPPGFRCPAVSSYTLYAPAVNSRRAPTVNMATSRQQPPGSGPPSDYRYLGACSYSCQNYGVLFWGEERSKSVPRGSRPRYNRCCRDGRVVLRTYQVYPEYMKLLLRDRHFLDNIRAYNQMGAQTDYSINNGRGPYVFKITGQLYHWIGSLCPTEGEQPRFLQLYIYDTANEIDSRMSHFGGQNSDLRRNTVEGLIDLLDTHNGLGTDRVVARISRNRTDVLAPVRPLLLTDRRERDRLDSVILDAYKKKTTLTEWLDYSERNADGRHLTYLDFPSEFVWYTNGKYWQRRRVRTKKAVRVFRTFLVYPTCRAACEALGLLENDREWEITLEEAALTATPAELRTLLAHILAFCQVSHPVRLWNRTWKSMSEDIPYTSSISLNIPNLHIDDSDLVDYVLYELEGCLNNCSKSLADFGLRMPPKHLMSVLRNRLLMKEKSYDGTLLAAHRDRLVPQLNDNQRRIFSLIMDACFNNRQELVFVYGHGGTGKTFLWKTIIFSLRSEGKIVLAVASSGIASLLLPAGRTAHSRFKIPLDLTDNTDIDKERVSVFAQWLLDIGNANRWTSGMETSVHPMIVIQRTVHGRTYTYVSYDDAVPHGHDGGEVELLYPREYLNTLSFVGLPLHRSMATTSSSKSTPEEKGKMIVTKPKSPS</sequence>
<dbReference type="Proteomes" id="UP001151760">
    <property type="component" value="Unassembled WGS sequence"/>
</dbReference>
<dbReference type="InterPro" id="IPR013103">
    <property type="entry name" value="RVT_2"/>
</dbReference>
<keyword evidence="1" id="KW-0547">Nucleotide-binding</keyword>
<evidence type="ECO:0000256" key="2">
    <source>
        <dbReference type="SAM" id="MobiDB-lite"/>
    </source>
</evidence>
<comment type="caution">
    <text evidence="6">The sequence shown here is derived from an EMBL/GenBank/DDBJ whole genome shotgun (WGS) entry which is preliminary data.</text>
</comment>
<dbReference type="SUPFAM" id="SSF52540">
    <property type="entry name" value="P-loop containing nucleoside triphosphate hydrolases"/>
    <property type="match status" value="1"/>
</dbReference>
<keyword evidence="1" id="KW-0227">DNA damage</keyword>
<feature type="domain" description="Tf2-1-like SH3-like" evidence="5">
    <location>
        <begin position="638"/>
        <end position="672"/>
    </location>
</feature>
<keyword evidence="1" id="KW-0234">DNA repair</keyword>
<keyword evidence="1" id="KW-0347">Helicase</keyword>
<feature type="domain" description="Reverse transcriptase Ty1/copia-type" evidence="4">
    <location>
        <begin position="71"/>
        <end position="283"/>
    </location>
</feature>
<evidence type="ECO:0000259" key="3">
    <source>
        <dbReference type="Pfam" id="PF05970"/>
    </source>
</evidence>
<gene>
    <name evidence="6" type="ORF">Tco_0936691</name>
</gene>
<dbReference type="InterPro" id="IPR056924">
    <property type="entry name" value="SH3_Tf2-1"/>
</dbReference>
<keyword evidence="1" id="KW-0233">DNA recombination</keyword>
<evidence type="ECO:0000313" key="7">
    <source>
        <dbReference type="Proteomes" id="UP001151760"/>
    </source>
</evidence>
<dbReference type="CDD" id="cd09272">
    <property type="entry name" value="RNase_HI_RT_Ty1"/>
    <property type="match status" value="1"/>
</dbReference>
<comment type="cofactor">
    <cofactor evidence="1">
        <name>Mg(2+)</name>
        <dbReference type="ChEBI" id="CHEBI:18420"/>
    </cofactor>
</comment>
<feature type="compositionally biased region" description="Polar residues" evidence="2">
    <location>
        <begin position="1"/>
        <end position="25"/>
    </location>
</feature>
<proteinExistence type="inferred from homology"/>
<reference evidence="6" key="1">
    <citation type="journal article" date="2022" name="Int. J. Mol. Sci.">
        <title>Draft Genome of Tanacetum Coccineum: Genomic Comparison of Closely Related Tanacetum-Family Plants.</title>
        <authorList>
            <person name="Yamashiro T."/>
            <person name="Shiraishi A."/>
            <person name="Nakayama K."/>
            <person name="Satake H."/>
        </authorList>
    </citation>
    <scope>NUCLEOTIDE SEQUENCE</scope>
</reference>
<dbReference type="Pfam" id="PF05970">
    <property type="entry name" value="PIF1"/>
    <property type="match status" value="1"/>
</dbReference>
<reference evidence="6" key="2">
    <citation type="submission" date="2022-01" db="EMBL/GenBank/DDBJ databases">
        <authorList>
            <person name="Yamashiro T."/>
            <person name="Shiraishi A."/>
            <person name="Satake H."/>
            <person name="Nakayama K."/>
        </authorList>
    </citation>
    <scope>NUCLEOTIDE SEQUENCE</scope>
</reference>
<accession>A0ABQ5DEX9</accession>
<dbReference type="InterPro" id="IPR027417">
    <property type="entry name" value="P-loop_NTPase"/>
</dbReference>
<evidence type="ECO:0000259" key="5">
    <source>
        <dbReference type="Pfam" id="PF24626"/>
    </source>
</evidence>